<evidence type="ECO:0000313" key="2">
    <source>
        <dbReference type="Proteomes" id="UP000077315"/>
    </source>
</evidence>
<dbReference type="InParanoid" id="A0A162Y6V9"/>
<evidence type="ECO:0000313" key="1">
    <source>
        <dbReference type="EMBL" id="OAD78655.1"/>
    </source>
</evidence>
<name>A0A162Y6V9_PHYB8</name>
<dbReference type="VEuPathDB" id="FungiDB:PHYBLDRAFT_163749"/>
<dbReference type="AlphaFoldDB" id="A0A162Y6V9"/>
<gene>
    <name evidence="1" type="ORF">PHYBLDRAFT_163749</name>
</gene>
<sequence>MTDCLRYHYFIQKSLLEKYGDTRNYLPRSQPNTNTKIMFTPVSMPATCEMCGNWLPEHSSECPRNGVHPSQWALSCPDDFLLSSFDLDQDIIHNHHISFAPQTSQLLSASQLNLLTEK</sequence>
<dbReference type="GeneID" id="28995770"/>
<protein>
    <submittedName>
        <fullName evidence="1">Uncharacterized protein</fullName>
    </submittedName>
</protein>
<dbReference type="EMBL" id="KV440973">
    <property type="protein sequence ID" value="OAD78655.1"/>
    <property type="molecule type" value="Genomic_DNA"/>
</dbReference>
<dbReference type="RefSeq" id="XP_018296695.1">
    <property type="nucleotide sequence ID" value="XM_018434864.1"/>
</dbReference>
<reference evidence="2" key="1">
    <citation type="submission" date="2015-06" db="EMBL/GenBank/DDBJ databases">
        <title>Expansion of signal transduction pathways in fungi by whole-genome duplication.</title>
        <authorList>
            <consortium name="DOE Joint Genome Institute"/>
            <person name="Corrochano L.M."/>
            <person name="Kuo A."/>
            <person name="Marcet-Houben M."/>
            <person name="Polaino S."/>
            <person name="Salamov A."/>
            <person name="Villalobos J.M."/>
            <person name="Alvarez M.I."/>
            <person name="Avalos J."/>
            <person name="Benito E.P."/>
            <person name="Benoit I."/>
            <person name="Burger G."/>
            <person name="Camino L.P."/>
            <person name="Canovas D."/>
            <person name="Cerda-Olmedo E."/>
            <person name="Cheng J.-F."/>
            <person name="Dominguez A."/>
            <person name="Elias M."/>
            <person name="Eslava A.P."/>
            <person name="Glaser F."/>
            <person name="Grimwood J."/>
            <person name="Gutierrez G."/>
            <person name="Heitman J."/>
            <person name="Henrissat B."/>
            <person name="Iturriaga E.A."/>
            <person name="Lang B.F."/>
            <person name="Lavin J.L."/>
            <person name="Lee S."/>
            <person name="Li W."/>
            <person name="Lindquist E."/>
            <person name="Lopez-Garcia S."/>
            <person name="Luque E.M."/>
            <person name="Marcos A.T."/>
            <person name="Martin J."/>
            <person name="McCluskey K."/>
            <person name="Medina H.R."/>
            <person name="Miralles-Duran A."/>
            <person name="Miyazaki A."/>
            <person name="Munoz-Torres E."/>
            <person name="Oguiza J.A."/>
            <person name="Ohm R."/>
            <person name="Olmedo M."/>
            <person name="Orejas M."/>
            <person name="Ortiz-Castellanos L."/>
            <person name="Pisabarro A.G."/>
            <person name="Rodriguez-Romero J."/>
            <person name="Ruiz-Herrera J."/>
            <person name="Ruiz-Vazquez R."/>
            <person name="Sanz C."/>
            <person name="Schackwitz W."/>
            <person name="Schmutz J."/>
            <person name="Shahriari M."/>
            <person name="Shelest E."/>
            <person name="Silva-Franco F."/>
            <person name="Soanes D."/>
            <person name="Syed K."/>
            <person name="Tagua V.G."/>
            <person name="Talbot N.J."/>
            <person name="Thon M."/>
            <person name="De vries R.P."/>
            <person name="Wiebenga A."/>
            <person name="Yadav J.S."/>
            <person name="Braun E.L."/>
            <person name="Baker S."/>
            <person name="Garre V."/>
            <person name="Horwitz B."/>
            <person name="Torres-Martinez S."/>
            <person name="Idnurm A."/>
            <person name="Herrera-Estrella A."/>
            <person name="Gabaldon T."/>
            <person name="Grigoriev I.V."/>
        </authorList>
    </citation>
    <scope>NUCLEOTIDE SEQUENCE [LARGE SCALE GENOMIC DNA]</scope>
    <source>
        <strain evidence="2">NRRL 1555(-)</strain>
    </source>
</reference>
<dbReference type="Proteomes" id="UP000077315">
    <property type="component" value="Unassembled WGS sequence"/>
</dbReference>
<proteinExistence type="predicted"/>
<accession>A0A162Y6V9</accession>
<keyword evidence="2" id="KW-1185">Reference proteome</keyword>
<dbReference type="OrthoDB" id="2224642at2759"/>
<organism evidence="1 2">
    <name type="scientific">Phycomyces blakesleeanus (strain ATCC 8743b / DSM 1359 / FGSC 10004 / NBRC 33097 / NRRL 1555)</name>
    <dbReference type="NCBI Taxonomy" id="763407"/>
    <lineage>
        <taxon>Eukaryota</taxon>
        <taxon>Fungi</taxon>
        <taxon>Fungi incertae sedis</taxon>
        <taxon>Mucoromycota</taxon>
        <taxon>Mucoromycotina</taxon>
        <taxon>Mucoromycetes</taxon>
        <taxon>Mucorales</taxon>
        <taxon>Phycomycetaceae</taxon>
        <taxon>Phycomyces</taxon>
    </lineage>
</organism>